<evidence type="ECO:0000313" key="3">
    <source>
        <dbReference type="WBParaSite" id="HPBE_0000281401-mRNA-1"/>
    </source>
</evidence>
<dbReference type="WBParaSite" id="HPBE_0000281401-mRNA-1">
    <property type="protein sequence ID" value="HPBE_0000281401-mRNA-1"/>
    <property type="gene ID" value="HPBE_0000281401"/>
</dbReference>
<keyword evidence="2" id="KW-1185">Reference proteome</keyword>
<reference evidence="3" key="2">
    <citation type="submission" date="2019-09" db="UniProtKB">
        <authorList>
            <consortium name="WormBaseParasite"/>
        </authorList>
    </citation>
    <scope>IDENTIFICATION</scope>
</reference>
<reference evidence="1 2" key="1">
    <citation type="submission" date="2018-11" db="EMBL/GenBank/DDBJ databases">
        <authorList>
            <consortium name="Pathogen Informatics"/>
        </authorList>
    </citation>
    <scope>NUCLEOTIDE SEQUENCE [LARGE SCALE GENOMIC DNA]</scope>
</reference>
<name>A0A183F9H2_HELPZ</name>
<gene>
    <name evidence="1" type="ORF">HPBE_LOCUS2815</name>
</gene>
<evidence type="ECO:0000313" key="2">
    <source>
        <dbReference type="Proteomes" id="UP000050761"/>
    </source>
</evidence>
<proteinExistence type="predicted"/>
<dbReference type="AlphaFoldDB" id="A0A183F9H2"/>
<dbReference type="Proteomes" id="UP000050761">
    <property type="component" value="Unassembled WGS sequence"/>
</dbReference>
<sequence length="88" mass="9979">MKSYKLKITNSCRLLYLLKVQHPIRGVTTAMTCLPHDSLIHSYHPEGCRTELSTGEKLCLCSERDFCNSATRSVLSLVSLFLFMTLLL</sequence>
<protein>
    <submittedName>
        <fullName evidence="3">Phlebovirus_G2 domain-containing protein</fullName>
    </submittedName>
</protein>
<dbReference type="OrthoDB" id="5827069at2759"/>
<accession>A0A3P7U0S6</accession>
<organism evidence="2 3">
    <name type="scientific">Heligmosomoides polygyrus</name>
    <name type="common">Parasitic roundworm</name>
    <dbReference type="NCBI Taxonomy" id="6339"/>
    <lineage>
        <taxon>Eukaryota</taxon>
        <taxon>Metazoa</taxon>
        <taxon>Ecdysozoa</taxon>
        <taxon>Nematoda</taxon>
        <taxon>Chromadorea</taxon>
        <taxon>Rhabditida</taxon>
        <taxon>Rhabditina</taxon>
        <taxon>Rhabditomorpha</taxon>
        <taxon>Strongyloidea</taxon>
        <taxon>Heligmosomidae</taxon>
        <taxon>Heligmosomoides</taxon>
    </lineage>
</organism>
<dbReference type="EMBL" id="UZAH01005035">
    <property type="protein sequence ID" value="VDO28500.1"/>
    <property type="molecule type" value="Genomic_DNA"/>
</dbReference>
<accession>A0A183F9H2</accession>
<evidence type="ECO:0000313" key="1">
    <source>
        <dbReference type="EMBL" id="VDO28500.1"/>
    </source>
</evidence>